<proteinExistence type="predicted"/>
<name>A0A0B6YR62_9EUPU</name>
<feature type="region of interest" description="Disordered" evidence="1">
    <location>
        <begin position="82"/>
        <end position="236"/>
    </location>
</feature>
<feature type="non-terminal residue" evidence="2">
    <location>
        <position position="1"/>
    </location>
</feature>
<dbReference type="AlphaFoldDB" id="A0A0B6YR62"/>
<evidence type="ECO:0000313" key="2">
    <source>
        <dbReference type="EMBL" id="CEK57925.1"/>
    </source>
</evidence>
<feature type="compositionally biased region" description="Basic and acidic residues" evidence="1">
    <location>
        <begin position="169"/>
        <end position="179"/>
    </location>
</feature>
<reference evidence="2" key="1">
    <citation type="submission" date="2014-12" db="EMBL/GenBank/DDBJ databases">
        <title>Insight into the proteome of Arion vulgaris.</title>
        <authorList>
            <person name="Aradska J."/>
            <person name="Bulat T."/>
            <person name="Smidak R."/>
            <person name="Sarate P."/>
            <person name="Gangsoo J."/>
            <person name="Sialana F."/>
            <person name="Bilban M."/>
            <person name="Lubec G."/>
        </authorList>
    </citation>
    <scope>NUCLEOTIDE SEQUENCE</scope>
    <source>
        <tissue evidence="2">Skin</tissue>
    </source>
</reference>
<feature type="compositionally biased region" description="Basic and acidic residues" evidence="1">
    <location>
        <begin position="92"/>
        <end position="102"/>
    </location>
</feature>
<feature type="compositionally biased region" description="Low complexity" evidence="1">
    <location>
        <begin position="139"/>
        <end position="151"/>
    </location>
</feature>
<feature type="region of interest" description="Disordered" evidence="1">
    <location>
        <begin position="1"/>
        <end position="68"/>
    </location>
</feature>
<accession>A0A0B6YR62</accession>
<organism evidence="2">
    <name type="scientific">Arion vulgaris</name>
    <dbReference type="NCBI Taxonomy" id="1028688"/>
    <lineage>
        <taxon>Eukaryota</taxon>
        <taxon>Metazoa</taxon>
        <taxon>Spiralia</taxon>
        <taxon>Lophotrochozoa</taxon>
        <taxon>Mollusca</taxon>
        <taxon>Gastropoda</taxon>
        <taxon>Heterobranchia</taxon>
        <taxon>Euthyneura</taxon>
        <taxon>Panpulmonata</taxon>
        <taxon>Eupulmonata</taxon>
        <taxon>Stylommatophora</taxon>
        <taxon>Helicina</taxon>
        <taxon>Arionoidea</taxon>
        <taxon>Arionidae</taxon>
        <taxon>Arion</taxon>
    </lineage>
</organism>
<feature type="compositionally biased region" description="Polar residues" evidence="1">
    <location>
        <begin position="152"/>
        <end position="162"/>
    </location>
</feature>
<feature type="compositionally biased region" description="Polar residues" evidence="1">
    <location>
        <begin position="11"/>
        <end position="40"/>
    </location>
</feature>
<sequence>VSPPQAAGGFQSVSPQPTTRKVSESSQCYIPLENCTTGQPQPVDRRESVESVPDFEAPAPPQKLHGSGMQIFEDDVFESSLYDLRPVPRQPETSRHSREMSDLYKVPPVRSPRGKTLTGDEDEKDLCYDVPPPQGHSPRSSLSVVTDSRSSAGGSDQTTTPTECYDYPPSRRDAPHSSDIETPPARPPKPGHIQSPYQNLRPVGNFTDTNLMSTVPAPPKAHSTRQTTGYDVPRSATRHISRTHQAGLSHVAAVPP</sequence>
<feature type="non-terminal residue" evidence="2">
    <location>
        <position position="256"/>
    </location>
</feature>
<dbReference type="EMBL" id="HACG01011060">
    <property type="protein sequence ID" value="CEK57925.1"/>
    <property type="molecule type" value="Transcribed_RNA"/>
</dbReference>
<gene>
    <name evidence="2" type="primary">ORF31482</name>
</gene>
<protein>
    <submittedName>
        <fullName evidence="2">Uncharacterized protein</fullName>
    </submittedName>
</protein>
<evidence type="ECO:0000256" key="1">
    <source>
        <dbReference type="SAM" id="MobiDB-lite"/>
    </source>
</evidence>